<proteinExistence type="predicted"/>
<gene>
    <name evidence="1" type="ORF">ERS007657_03759</name>
    <name evidence="3" type="ORF">ERS007739_00390</name>
    <name evidence="2" type="ORF">ERS027659_04825</name>
</gene>
<dbReference type="EMBL" id="CNFT01001942">
    <property type="protein sequence ID" value="CKT78583.1"/>
    <property type="molecule type" value="Genomic_DNA"/>
</dbReference>
<reference evidence="4 5" key="2">
    <citation type="submission" date="2015-03" db="EMBL/GenBank/DDBJ databases">
        <authorList>
            <consortium name="Pathogen Informatics"/>
        </authorList>
    </citation>
    <scope>NUCLEOTIDE SEQUENCE [LARGE SCALE GENOMIC DNA]</scope>
    <source>
        <strain evidence="2 6">Bir 185</strain>
        <strain evidence="1 5">C09601061</strain>
        <strain evidence="4">N09902308</strain>
    </source>
</reference>
<dbReference type="EMBL" id="CGCX01001997">
    <property type="protein sequence ID" value="CFS04880.1"/>
    <property type="molecule type" value="Genomic_DNA"/>
</dbReference>
<evidence type="ECO:0000313" key="4">
    <source>
        <dbReference type="Proteomes" id="UP000039021"/>
    </source>
</evidence>
<evidence type="ECO:0000313" key="2">
    <source>
        <dbReference type="EMBL" id="CKT78583.1"/>
    </source>
</evidence>
<organism evidence="2 6">
    <name type="scientific">Mycobacterium tuberculosis</name>
    <dbReference type="NCBI Taxonomy" id="1773"/>
    <lineage>
        <taxon>Bacteria</taxon>
        <taxon>Bacillati</taxon>
        <taxon>Actinomycetota</taxon>
        <taxon>Actinomycetes</taxon>
        <taxon>Mycobacteriales</taxon>
        <taxon>Mycobacteriaceae</taxon>
        <taxon>Mycobacterium</taxon>
        <taxon>Mycobacterium tuberculosis complex</taxon>
    </lineage>
</organism>
<dbReference type="Proteomes" id="UP000039021">
    <property type="component" value="Unassembled WGS sequence"/>
</dbReference>
<evidence type="ECO:0000313" key="5">
    <source>
        <dbReference type="Proteomes" id="UP000046680"/>
    </source>
</evidence>
<protein>
    <submittedName>
        <fullName evidence="2">Uncharacterized protein</fullName>
    </submittedName>
</protein>
<sequence length="142" mass="14682">MLATTPASRPNWCTPISRRAGPVAYGLVETDPKEFITDGSRKTIAPIGGPPQACAFTVTTSASVSLISSNRYGAAAEWSTTTSAPTSCTSLVIARRSVTPPSVPDAELTATSLVDLLIRLSHCHVGSSPVSMSTSAHLTLAP</sequence>
<dbReference type="Proteomes" id="UP000046680">
    <property type="component" value="Unassembled WGS sequence"/>
</dbReference>
<dbReference type="AlphaFoldDB" id="A0A655AS51"/>
<dbReference type="EMBL" id="CSBK01000108">
    <property type="protein sequence ID" value="COW95200.1"/>
    <property type="molecule type" value="Genomic_DNA"/>
</dbReference>
<evidence type="ECO:0000313" key="6">
    <source>
        <dbReference type="Proteomes" id="UP000050164"/>
    </source>
</evidence>
<evidence type="ECO:0000313" key="3">
    <source>
        <dbReference type="EMBL" id="COW95200.1"/>
    </source>
</evidence>
<accession>A0A655AS51</accession>
<name>A0A655AS51_MYCTX</name>
<dbReference type="Proteomes" id="UP000050164">
    <property type="component" value="Unassembled WGS sequence"/>
</dbReference>
<reference evidence="3" key="1">
    <citation type="submission" date="2015-03" db="EMBL/GenBank/DDBJ databases">
        <authorList>
            <consortium name="Pathogen Informatics"/>
            <person name="Murphy D."/>
        </authorList>
    </citation>
    <scope>NUCLEOTIDE SEQUENCE</scope>
    <source>
        <strain evidence="3">N09902308</strain>
    </source>
</reference>
<evidence type="ECO:0000313" key="1">
    <source>
        <dbReference type="EMBL" id="CFS04880.1"/>
    </source>
</evidence>